<dbReference type="AlphaFoldDB" id="A0AA86VBX2"/>
<protein>
    <submittedName>
        <fullName evidence="1">Uncharacterized protein</fullName>
    </submittedName>
</protein>
<keyword evidence="2" id="KW-1185">Reference proteome</keyword>
<feature type="non-terminal residue" evidence="1">
    <location>
        <position position="1"/>
    </location>
</feature>
<accession>A0AA86VBX2</accession>
<gene>
    <name evidence="1" type="ORF">AYBTSS11_LOCUS3610</name>
</gene>
<organism evidence="1 2">
    <name type="scientific">Sphenostylis stenocarpa</name>
    <dbReference type="NCBI Taxonomy" id="92480"/>
    <lineage>
        <taxon>Eukaryota</taxon>
        <taxon>Viridiplantae</taxon>
        <taxon>Streptophyta</taxon>
        <taxon>Embryophyta</taxon>
        <taxon>Tracheophyta</taxon>
        <taxon>Spermatophyta</taxon>
        <taxon>Magnoliopsida</taxon>
        <taxon>eudicotyledons</taxon>
        <taxon>Gunneridae</taxon>
        <taxon>Pentapetalae</taxon>
        <taxon>rosids</taxon>
        <taxon>fabids</taxon>
        <taxon>Fabales</taxon>
        <taxon>Fabaceae</taxon>
        <taxon>Papilionoideae</taxon>
        <taxon>50 kb inversion clade</taxon>
        <taxon>NPAAA clade</taxon>
        <taxon>indigoferoid/millettioid clade</taxon>
        <taxon>Phaseoleae</taxon>
        <taxon>Sphenostylis</taxon>
    </lineage>
</organism>
<dbReference type="Proteomes" id="UP001189624">
    <property type="component" value="Chromosome 1"/>
</dbReference>
<dbReference type="EMBL" id="OY731398">
    <property type="protein sequence ID" value="CAJ1916351.1"/>
    <property type="molecule type" value="Genomic_DNA"/>
</dbReference>
<sequence length="71" mass="7484">FELQGMSILMKQGSGPIIVGIGYDGGKVSLYEKRGPCVGGGEVGTTISSYHLIDVHGLHSAETTTEWPPHS</sequence>
<reference evidence="1" key="1">
    <citation type="submission" date="2023-10" db="EMBL/GenBank/DDBJ databases">
        <authorList>
            <person name="Domelevo Entfellner J.-B."/>
        </authorList>
    </citation>
    <scope>NUCLEOTIDE SEQUENCE</scope>
</reference>
<evidence type="ECO:0000313" key="1">
    <source>
        <dbReference type="EMBL" id="CAJ1916351.1"/>
    </source>
</evidence>
<name>A0AA86VBX2_9FABA</name>
<evidence type="ECO:0000313" key="2">
    <source>
        <dbReference type="Proteomes" id="UP001189624"/>
    </source>
</evidence>
<feature type="non-terminal residue" evidence="1">
    <location>
        <position position="71"/>
    </location>
</feature>
<dbReference type="Gramene" id="rna-AYBTSS11_LOCUS3610">
    <property type="protein sequence ID" value="CAJ1916351.1"/>
    <property type="gene ID" value="gene-AYBTSS11_LOCUS3610"/>
</dbReference>
<proteinExistence type="predicted"/>